<dbReference type="InterPro" id="IPR010619">
    <property type="entry name" value="ThrE-like_N"/>
</dbReference>
<dbReference type="PANTHER" id="PTHR31082:SF4">
    <property type="entry name" value="PHEROMONE-REGULATED MEMBRANE PROTEIN 10"/>
    <property type="match status" value="1"/>
</dbReference>
<evidence type="ECO:0000256" key="3">
    <source>
        <dbReference type="ARBA" id="ARBA00022989"/>
    </source>
</evidence>
<feature type="transmembrane region" description="Helical" evidence="7">
    <location>
        <begin position="634"/>
        <end position="653"/>
    </location>
</feature>
<feature type="transmembrane region" description="Helical" evidence="7">
    <location>
        <begin position="687"/>
        <end position="704"/>
    </location>
</feature>
<dbReference type="OrthoDB" id="413008at2759"/>
<dbReference type="AlphaFoldDB" id="A0A0D7AE99"/>
<comment type="subcellular location">
    <subcellularLocation>
        <location evidence="1">Membrane</location>
        <topology evidence="1">Multi-pass membrane protein</topology>
    </subcellularLocation>
</comment>
<keyword evidence="11" id="KW-1185">Reference proteome</keyword>
<reference evidence="10 11" key="1">
    <citation type="journal article" date="2015" name="Fungal Genet. Biol.">
        <title>Evolution of novel wood decay mechanisms in Agaricales revealed by the genome sequences of Fistulina hepatica and Cylindrobasidium torrendii.</title>
        <authorList>
            <person name="Floudas D."/>
            <person name="Held B.W."/>
            <person name="Riley R."/>
            <person name="Nagy L.G."/>
            <person name="Koehler G."/>
            <person name="Ransdell A.S."/>
            <person name="Younus H."/>
            <person name="Chow J."/>
            <person name="Chiniquy J."/>
            <person name="Lipzen A."/>
            <person name="Tritt A."/>
            <person name="Sun H."/>
            <person name="Haridas S."/>
            <person name="LaButti K."/>
            <person name="Ohm R.A."/>
            <person name="Kues U."/>
            <person name="Blanchette R.A."/>
            <person name="Grigoriev I.V."/>
            <person name="Minto R.E."/>
            <person name="Hibbett D.S."/>
        </authorList>
    </citation>
    <scope>NUCLEOTIDE SEQUENCE [LARGE SCALE GENOMIC DNA]</scope>
    <source>
        <strain evidence="10 11">ATCC 64428</strain>
    </source>
</reference>
<evidence type="ECO:0008006" key="12">
    <source>
        <dbReference type="Google" id="ProtNLM"/>
    </source>
</evidence>
<feature type="region of interest" description="Disordered" evidence="6">
    <location>
        <begin position="1"/>
        <end position="29"/>
    </location>
</feature>
<keyword evidence="4 7" id="KW-0472">Membrane</keyword>
<feature type="domain" description="Threonine/serine exporter-like N-terminal" evidence="8">
    <location>
        <begin position="343"/>
        <end position="598"/>
    </location>
</feature>
<evidence type="ECO:0000256" key="5">
    <source>
        <dbReference type="ARBA" id="ARBA00034125"/>
    </source>
</evidence>
<sequence length="790" mass="85920">MNSTDERDTRPPGGTLRPNNGTKTPRKVQWVDVPHVLDESGLDPAPFETLTDALQRHQSGDANASTPSGTRIHYFPPQRPASVTAPLLEPNRVSHKQNFSTATTNTTFSSDDEHSITGTVTPIHNVPGNFIDPNERSGLPGRDLDAYARRHKSKGFSWGIKTQEPLSGGRVFSNLIATTGNLSGAAAPVSAQLQPNIKRPGYTLSHYSLESNLPTMSTVNGSKLLRPAIKRHRSMHSDPSGSQVQLPGSPGGSEASTPESPTPPQMTHSRTRWSGMLKDFPSAGSVFNLTKINGWSTPGGGSATPTTDGGDEWVEEKRHEKKRRRKKEVYITRHVAQIIQRQEFILKLTRAMMMFGAPSHRLAAQIQATARVIDIQLNCMYLPDVMLISFDDGATSTSSIRLVKQGSSLDLQKLRAAYKLYWKASGSMQITELRLISVLQVIHDNISVSDASAELDQLMIAKSFYNYWQLVLIGGLCSSAICTVSFYGSFIDAVTVYPLGCILVAIQLISVRHELYSNIFEITVATLFSFISAALSATHVICFAAVASSAVVLILPGYIVLIGALELMSRNIVSGSVRLCYAIVYVLFLSFGLSMGAEAYQKITGHTIGTTSNYTCSDTHNADGGWWQRDVSPYWAFLSVPLYSLSLSMRLMAPYNVKDTIILVLISCIGWVTNHFTSKVFVNQSDISAAVGAFAVGLVSNLYARFFHGNAFVIMITGIMFQLPSGLGNGGMLFFTEEQISGSSSSYISGFQTALQLISVSIGLTVGLGISLFLAHPIRSRRRAGGIFSL</sequence>
<dbReference type="Pfam" id="PF12821">
    <property type="entry name" value="ThrE_2"/>
    <property type="match status" value="1"/>
</dbReference>
<feature type="region of interest" description="Disordered" evidence="6">
    <location>
        <begin position="291"/>
        <end position="324"/>
    </location>
</feature>
<dbReference type="EMBL" id="KN881721">
    <property type="protein sequence ID" value="KIY49657.1"/>
    <property type="molecule type" value="Genomic_DNA"/>
</dbReference>
<feature type="compositionally biased region" description="Basic and acidic residues" evidence="6">
    <location>
        <begin position="1"/>
        <end position="10"/>
    </location>
</feature>
<comment type="similarity">
    <text evidence="5">Belongs to the ThrE exporter (TC 2.A.79) family.</text>
</comment>
<dbReference type="InterPro" id="IPR051361">
    <property type="entry name" value="ThrE/Ser_Exporter"/>
</dbReference>
<accession>A0A0D7AE99</accession>
<evidence type="ECO:0000259" key="8">
    <source>
        <dbReference type="Pfam" id="PF06738"/>
    </source>
</evidence>
<evidence type="ECO:0000256" key="6">
    <source>
        <dbReference type="SAM" id="MobiDB-lite"/>
    </source>
</evidence>
<protein>
    <recommendedName>
        <fullName evidence="12">DUF1212-domain-containing protein</fullName>
    </recommendedName>
</protein>
<dbReference type="Proteomes" id="UP000054144">
    <property type="component" value="Unassembled WGS sequence"/>
</dbReference>
<dbReference type="PANTHER" id="PTHR31082">
    <property type="entry name" value="PHEROMONE-REGULATED MEMBRANE PROTEIN 10"/>
    <property type="match status" value="1"/>
</dbReference>
<gene>
    <name evidence="10" type="ORF">FISHEDRAFT_40445</name>
</gene>
<feature type="transmembrane region" description="Helical" evidence="7">
    <location>
        <begin position="755"/>
        <end position="775"/>
    </location>
</feature>
<evidence type="ECO:0000313" key="11">
    <source>
        <dbReference type="Proteomes" id="UP000054144"/>
    </source>
</evidence>
<keyword evidence="2 7" id="KW-0812">Transmembrane</keyword>
<feature type="transmembrane region" description="Helical" evidence="7">
    <location>
        <begin position="494"/>
        <end position="511"/>
    </location>
</feature>
<feature type="transmembrane region" description="Helical" evidence="7">
    <location>
        <begin position="467"/>
        <end position="488"/>
    </location>
</feature>
<evidence type="ECO:0000256" key="1">
    <source>
        <dbReference type="ARBA" id="ARBA00004141"/>
    </source>
</evidence>
<feature type="region of interest" description="Disordered" evidence="6">
    <location>
        <begin position="232"/>
        <end position="270"/>
    </location>
</feature>
<organism evidence="10 11">
    <name type="scientific">Fistulina hepatica ATCC 64428</name>
    <dbReference type="NCBI Taxonomy" id="1128425"/>
    <lineage>
        <taxon>Eukaryota</taxon>
        <taxon>Fungi</taxon>
        <taxon>Dikarya</taxon>
        <taxon>Basidiomycota</taxon>
        <taxon>Agaricomycotina</taxon>
        <taxon>Agaricomycetes</taxon>
        <taxon>Agaricomycetidae</taxon>
        <taxon>Agaricales</taxon>
        <taxon>Fistulinaceae</taxon>
        <taxon>Fistulina</taxon>
    </lineage>
</organism>
<feature type="transmembrane region" description="Helical" evidence="7">
    <location>
        <begin position="543"/>
        <end position="567"/>
    </location>
</feature>
<evidence type="ECO:0000259" key="9">
    <source>
        <dbReference type="Pfam" id="PF12821"/>
    </source>
</evidence>
<dbReference type="InterPro" id="IPR024528">
    <property type="entry name" value="ThrE_2"/>
</dbReference>
<name>A0A0D7AE99_9AGAR</name>
<feature type="transmembrane region" description="Helical" evidence="7">
    <location>
        <begin position="660"/>
        <end position="681"/>
    </location>
</feature>
<proteinExistence type="inferred from homology"/>
<dbReference type="Pfam" id="PF06738">
    <property type="entry name" value="ThrE"/>
    <property type="match status" value="1"/>
</dbReference>
<feature type="transmembrane region" description="Helical" evidence="7">
    <location>
        <begin position="711"/>
        <end position="735"/>
    </location>
</feature>
<feature type="transmembrane region" description="Helical" evidence="7">
    <location>
        <begin position="579"/>
        <end position="597"/>
    </location>
</feature>
<feature type="domain" description="Threonine/Serine exporter ThrE" evidence="9">
    <location>
        <begin position="648"/>
        <end position="771"/>
    </location>
</feature>
<evidence type="ECO:0000313" key="10">
    <source>
        <dbReference type="EMBL" id="KIY49657.1"/>
    </source>
</evidence>
<dbReference type="GO" id="GO:0022857">
    <property type="term" value="F:transmembrane transporter activity"/>
    <property type="evidence" value="ECO:0007669"/>
    <property type="project" value="InterPro"/>
</dbReference>
<keyword evidence="3 7" id="KW-1133">Transmembrane helix</keyword>
<evidence type="ECO:0000256" key="2">
    <source>
        <dbReference type="ARBA" id="ARBA00022692"/>
    </source>
</evidence>
<evidence type="ECO:0000256" key="7">
    <source>
        <dbReference type="SAM" id="Phobius"/>
    </source>
</evidence>
<evidence type="ECO:0000256" key="4">
    <source>
        <dbReference type="ARBA" id="ARBA00023136"/>
    </source>
</evidence>
<dbReference type="GO" id="GO:0016020">
    <property type="term" value="C:membrane"/>
    <property type="evidence" value="ECO:0007669"/>
    <property type="project" value="UniProtKB-SubCell"/>
</dbReference>
<feature type="compositionally biased region" description="Polar residues" evidence="6">
    <location>
        <begin position="237"/>
        <end position="246"/>
    </location>
</feature>